<feature type="region of interest" description="Disordered" evidence="1">
    <location>
        <begin position="1"/>
        <end position="21"/>
    </location>
</feature>
<dbReference type="EMBL" id="JAULSW010000002">
    <property type="protein sequence ID" value="KAK3391038.1"/>
    <property type="molecule type" value="Genomic_DNA"/>
</dbReference>
<accession>A0AAE0P0A4</accession>
<dbReference type="Proteomes" id="UP001285441">
    <property type="component" value="Unassembled WGS sequence"/>
</dbReference>
<feature type="transmembrane region" description="Helical" evidence="2">
    <location>
        <begin position="154"/>
        <end position="180"/>
    </location>
</feature>
<keyword evidence="4" id="KW-1185">Reference proteome</keyword>
<reference evidence="3" key="2">
    <citation type="submission" date="2023-06" db="EMBL/GenBank/DDBJ databases">
        <authorList>
            <consortium name="Lawrence Berkeley National Laboratory"/>
            <person name="Haridas S."/>
            <person name="Hensen N."/>
            <person name="Bonometti L."/>
            <person name="Westerberg I."/>
            <person name="Brannstrom I.O."/>
            <person name="Guillou S."/>
            <person name="Cros-Aarteil S."/>
            <person name="Calhoun S."/>
            <person name="Kuo A."/>
            <person name="Mondo S."/>
            <person name="Pangilinan J."/>
            <person name="Riley R."/>
            <person name="LaButti K."/>
            <person name="Andreopoulos B."/>
            <person name="Lipzen A."/>
            <person name="Chen C."/>
            <person name="Yanf M."/>
            <person name="Daum C."/>
            <person name="Ng V."/>
            <person name="Clum A."/>
            <person name="Steindorff A."/>
            <person name="Ohm R."/>
            <person name="Martin F."/>
            <person name="Silar P."/>
            <person name="Natvig D."/>
            <person name="Lalanne C."/>
            <person name="Gautier V."/>
            <person name="Ament-velasquez S.L."/>
            <person name="Kruys A."/>
            <person name="Hutchinson M.I."/>
            <person name="Powell A.J."/>
            <person name="Barry K."/>
            <person name="Miller A.N."/>
            <person name="Grigoriev I.V."/>
            <person name="Debuchy R."/>
            <person name="Gladieux P."/>
            <person name="Thoren M.H."/>
            <person name="Johannesson H."/>
        </authorList>
    </citation>
    <scope>NUCLEOTIDE SEQUENCE</scope>
    <source>
        <strain evidence="3">CBS 232.78</strain>
    </source>
</reference>
<feature type="transmembrane region" description="Helical" evidence="2">
    <location>
        <begin position="235"/>
        <end position="253"/>
    </location>
</feature>
<dbReference type="AlphaFoldDB" id="A0AAE0P0A4"/>
<organism evidence="3 4">
    <name type="scientific">Podospora didyma</name>
    <dbReference type="NCBI Taxonomy" id="330526"/>
    <lineage>
        <taxon>Eukaryota</taxon>
        <taxon>Fungi</taxon>
        <taxon>Dikarya</taxon>
        <taxon>Ascomycota</taxon>
        <taxon>Pezizomycotina</taxon>
        <taxon>Sordariomycetes</taxon>
        <taxon>Sordariomycetidae</taxon>
        <taxon>Sordariales</taxon>
        <taxon>Podosporaceae</taxon>
        <taxon>Podospora</taxon>
    </lineage>
</organism>
<feature type="transmembrane region" description="Helical" evidence="2">
    <location>
        <begin position="80"/>
        <end position="102"/>
    </location>
</feature>
<dbReference type="InterPro" id="IPR021460">
    <property type="entry name" value="DUF3112"/>
</dbReference>
<evidence type="ECO:0000313" key="3">
    <source>
        <dbReference type="EMBL" id="KAK3391038.1"/>
    </source>
</evidence>
<name>A0AAE0P0A4_9PEZI</name>
<sequence>MSNYTAPTGPSATSSPPGVTGSPTLAHGGPPYLPQAAQLGGAPSIAVDVPICSVLLSLFVIGAAMNMTIFQVNRRHGYRFLFSGLLFGFCMARIVALSMRIAWSAYPRDINVAIASQIFTAAGVLLLFVTNLIFAQRMIRAYHPFFGWARGTTFLFRFLFVSIVLVLVMVITVSVQSFFTLDHNTRRIDRDIQLFCATYLAVIAFLPIPIVLVAALVPRRTRIDKFGQGHFRTKFGLLTFTATLLAAGAIFRAANSFAPPRPLDDPAWYQSKACYFCFNFVIELVVVFTYALSRFDRRFHVPNGSSAPGHYSCSEYSGGGGGSMASAVAAAIAVADFEKQVAYSKRSSAWSGKSGGGASTLVGGGGHGIGVGGNGGYTIVGGAGRRSIKSSGGARSIRSVYAAAPLVNEATPSETDSITRDADMAWMARAMASSVPAPSPLISQSKQSNADRRFCTQRELYGEEDEHY</sequence>
<dbReference type="PANTHER" id="PTHR35184:SF1">
    <property type="entry name" value="INTEGRAL MEMBRANE PROTEIN"/>
    <property type="match status" value="1"/>
</dbReference>
<protein>
    <submittedName>
        <fullName evidence="3">Uncharacterized protein</fullName>
    </submittedName>
</protein>
<feature type="transmembrane region" description="Helical" evidence="2">
    <location>
        <begin position="45"/>
        <end position="68"/>
    </location>
</feature>
<proteinExistence type="predicted"/>
<keyword evidence="2" id="KW-0472">Membrane</keyword>
<dbReference type="PANTHER" id="PTHR35184">
    <property type="entry name" value="YALI0C10208P"/>
    <property type="match status" value="1"/>
</dbReference>
<feature type="transmembrane region" description="Helical" evidence="2">
    <location>
        <begin position="192"/>
        <end position="215"/>
    </location>
</feature>
<reference evidence="3" key="1">
    <citation type="journal article" date="2023" name="Mol. Phylogenet. Evol.">
        <title>Genome-scale phylogeny and comparative genomics of the fungal order Sordariales.</title>
        <authorList>
            <person name="Hensen N."/>
            <person name="Bonometti L."/>
            <person name="Westerberg I."/>
            <person name="Brannstrom I.O."/>
            <person name="Guillou S."/>
            <person name="Cros-Aarteil S."/>
            <person name="Calhoun S."/>
            <person name="Haridas S."/>
            <person name="Kuo A."/>
            <person name="Mondo S."/>
            <person name="Pangilinan J."/>
            <person name="Riley R."/>
            <person name="LaButti K."/>
            <person name="Andreopoulos B."/>
            <person name="Lipzen A."/>
            <person name="Chen C."/>
            <person name="Yan M."/>
            <person name="Daum C."/>
            <person name="Ng V."/>
            <person name="Clum A."/>
            <person name="Steindorff A."/>
            <person name="Ohm R.A."/>
            <person name="Martin F."/>
            <person name="Silar P."/>
            <person name="Natvig D.O."/>
            <person name="Lalanne C."/>
            <person name="Gautier V."/>
            <person name="Ament-Velasquez S.L."/>
            <person name="Kruys A."/>
            <person name="Hutchinson M.I."/>
            <person name="Powell A.J."/>
            <person name="Barry K."/>
            <person name="Miller A.N."/>
            <person name="Grigoriev I.V."/>
            <person name="Debuchy R."/>
            <person name="Gladieux P."/>
            <person name="Hiltunen Thoren M."/>
            <person name="Johannesson H."/>
        </authorList>
    </citation>
    <scope>NUCLEOTIDE SEQUENCE</scope>
    <source>
        <strain evidence="3">CBS 232.78</strain>
    </source>
</reference>
<gene>
    <name evidence="3" type="ORF">B0H63DRAFT_130643</name>
</gene>
<feature type="transmembrane region" description="Helical" evidence="2">
    <location>
        <begin position="273"/>
        <end position="292"/>
    </location>
</feature>
<comment type="caution">
    <text evidence="3">The sequence shown here is derived from an EMBL/GenBank/DDBJ whole genome shotgun (WGS) entry which is preliminary data.</text>
</comment>
<feature type="transmembrane region" description="Helical" evidence="2">
    <location>
        <begin position="114"/>
        <end position="134"/>
    </location>
</feature>
<dbReference type="Pfam" id="PF11309">
    <property type="entry name" value="DUF3112"/>
    <property type="match status" value="1"/>
</dbReference>
<evidence type="ECO:0000256" key="2">
    <source>
        <dbReference type="SAM" id="Phobius"/>
    </source>
</evidence>
<keyword evidence="2" id="KW-1133">Transmembrane helix</keyword>
<feature type="region of interest" description="Disordered" evidence="1">
    <location>
        <begin position="436"/>
        <end position="468"/>
    </location>
</feature>
<evidence type="ECO:0000256" key="1">
    <source>
        <dbReference type="SAM" id="MobiDB-lite"/>
    </source>
</evidence>
<evidence type="ECO:0000313" key="4">
    <source>
        <dbReference type="Proteomes" id="UP001285441"/>
    </source>
</evidence>
<keyword evidence="2" id="KW-0812">Transmembrane</keyword>